<keyword evidence="3" id="KW-1185">Reference proteome</keyword>
<organism evidence="2 3">
    <name type="scientific">Nitrosomonas communis</name>
    <dbReference type="NCBI Taxonomy" id="44574"/>
    <lineage>
        <taxon>Bacteria</taxon>
        <taxon>Pseudomonadati</taxon>
        <taxon>Pseudomonadota</taxon>
        <taxon>Betaproteobacteria</taxon>
        <taxon>Nitrosomonadales</taxon>
        <taxon>Nitrosomonadaceae</taxon>
        <taxon>Nitrosomonas</taxon>
    </lineage>
</organism>
<proteinExistence type="predicted"/>
<feature type="region of interest" description="Disordered" evidence="1">
    <location>
        <begin position="130"/>
        <end position="159"/>
    </location>
</feature>
<gene>
    <name evidence="2" type="ORF">SAMN05421863_101252</name>
</gene>
<feature type="compositionally biased region" description="Acidic residues" evidence="1">
    <location>
        <begin position="150"/>
        <end position="159"/>
    </location>
</feature>
<dbReference type="AlphaFoldDB" id="A0A1I4MXZ7"/>
<name>A0A1I4MXZ7_9PROT</name>
<sequence>MTPAKFLRYERLKINQIGYYVIDWGRPDEYGEDTCEITVKSFVIGVQCTTCNCGGKYETWEQGADMDQPPIISYDMCDKCDGTGVYHYSNKILNRIRLSENEFRLKEEHDSYFDELENKLNSDRYASAHYSTSPVYDEDNPDPYSPDWPGDNDEDEKIK</sequence>
<dbReference type="Proteomes" id="UP000183287">
    <property type="component" value="Unassembled WGS sequence"/>
</dbReference>
<evidence type="ECO:0000256" key="1">
    <source>
        <dbReference type="SAM" id="MobiDB-lite"/>
    </source>
</evidence>
<protein>
    <submittedName>
        <fullName evidence="2">Uncharacterized protein</fullName>
    </submittedName>
</protein>
<reference evidence="3" key="1">
    <citation type="submission" date="2016-10" db="EMBL/GenBank/DDBJ databases">
        <authorList>
            <person name="Varghese N."/>
            <person name="Submissions S."/>
        </authorList>
    </citation>
    <scope>NUCLEOTIDE SEQUENCE [LARGE SCALE GENOMIC DNA]</scope>
    <source>
        <strain evidence="3">Nm44</strain>
    </source>
</reference>
<evidence type="ECO:0000313" key="3">
    <source>
        <dbReference type="Proteomes" id="UP000183287"/>
    </source>
</evidence>
<dbReference type="EMBL" id="FOUB01000012">
    <property type="protein sequence ID" value="SFM08121.1"/>
    <property type="molecule type" value="Genomic_DNA"/>
</dbReference>
<evidence type="ECO:0000313" key="2">
    <source>
        <dbReference type="EMBL" id="SFM08121.1"/>
    </source>
</evidence>
<accession>A0A1I4MXZ7</accession>